<dbReference type="RefSeq" id="WP_377173692.1">
    <property type="nucleotide sequence ID" value="NZ_JBHUJA010000002.1"/>
</dbReference>
<organism evidence="7 8">
    <name type="scientific">Roseibacillus ishigakijimensis</name>
    <dbReference type="NCBI Taxonomy" id="454146"/>
    <lineage>
        <taxon>Bacteria</taxon>
        <taxon>Pseudomonadati</taxon>
        <taxon>Verrucomicrobiota</taxon>
        <taxon>Verrucomicrobiia</taxon>
        <taxon>Verrucomicrobiales</taxon>
        <taxon>Verrucomicrobiaceae</taxon>
        <taxon>Roseibacillus</taxon>
    </lineage>
</organism>
<dbReference type="Pfam" id="PF04542">
    <property type="entry name" value="Sigma70_r2"/>
    <property type="match status" value="1"/>
</dbReference>
<dbReference type="InterPro" id="IPR039425">
    <property type="entry name" value="RNA_pol_sigma-70-like"/>
</dbReference>
<dbReference type="Pfam" id="PF08281">
    <property type="entry name" value="Sigma70_r4_2"/>
    <property type="match status" value="1"/>
</dbReference>
<evidence type="ECO:0000313" key="7">
    <source>
        <dbReference type="EMBL" id="MBK1833824.1"/>
    </source>
</evidence>
<dbReference type="EMBL" id="JAENIO010000014">
    <property type="protein sequence ID" value="MBK1833824.1"/>
    <property type="molecule type" value="Genomic_DNA"/>
</dbReference>
<reference evidence="7" key="1">
    <citation type="submission" date="2021-01" db="EMBL/GenBank/DDBJ databases">
        <title>Modified the classification status of verrucomicrobia.</title>
        <authorList>
            <person name="Feng X."/>
        </authorList>
    </citation>
    <scope>NUCLEOTIDE SEQUENCE</scope>
    <source>
        <strain evidence="7">KCTC 12986</strain>
    </source>
</reference>
<dbReference type="InterPro" id="IPR014284">
    <property type="entry name" value="RNA_pol_sigma-70_dom"/>
</dbReference>
<evidence type="ECO:0000256" key="4">
    <source>
        <dbReference type="ARBA" id="ARBA00023163"/>
    </source>
</evidence>
<dbReference type="InterPro" id="IPR013324">
    <property type="entry name" value="RNA_pol_sigma_r3/r4-like"/>
</dbReference>
<dbReference type="NCBIfam" id="TIGR02937">
    <property type="entry name" value="sigma70-ECF"/>
    <property type="match status" value="1"/>
</dbReference>
<keyword evidence="3" id="KW-0731">Sigma factor</keyword>
<accession>A0A934VKN1</accession>
<comment type="similarity">
    <text evidence="1">Belongs to the sigma-70 factor family. ECF subfamily.</text>
</comment>
<evidence type="ECO:0000313" key="8">
    <source>
        <dbReference type="Proteomes" id="UP000604083"/>
    </source>
</evidence>
<evidence type="ECO:0000256" key="1">
    <source>
        <dbReference type="ARBA" id="ARBA00010641"/>
    </source>
</evidence>
<dbReference type="GO" id="GO:0016987">
    <property type="term" value="F:sigma factor activity"/>
    <property type="evidence" value="ECO:0007669"/>
    <property type="project" value="UniProtKB-KW"/>
</dbReference>
<evidence type="ECO:0000256" key="2">
    <source>
        <dbReference type="ARBA" id="ARBA00023015"/>
    </source>
</evidence>
<dbReference type="GO" id="GO:0003677">
    <property type="term" value="F:DNA binding"/>
    <property type="evidence" value="ECO:0007669"/>
    <property type="project" value="InterPro"/>
</dbReference>
<dbReference type="SUPFAM" id="SSF88659">
    <property type="entry name" value="Sigma3 and sigma4 domains of RNA polymerase sigma factors"/>
    <property type="match status" value="1"/>
</dbReference>
<name>A0A934VKN1_9BACT</name>
<comment type="caution">
    <text evidence="7">The sequence shown here is derived from an EMBL/GenBank/DDBJ whole genome shotgun (WGS) entry which is preliminary data.</text>
</comment>
<dbReference type="NCBIfam" id="TIGR02989">
    <property type="entry name" value="Sig-70_gvs1"/>
    <property type="match status" value="1"/>
</dbReference>
<dbReference type="GO" id="GO:0006352">
    <property type="term" value="P:DNA-templated transcription initiation"/>
    <property type="evidence" value="ECO:0007669"/>
    <property type="project" value="InterPro"/>
</dbReference>
<dbReference type="Proteomes" id="UP000604083">
    <property type="component" value="Unassembled WGS sequence"/>
</dbReference>
<proteinExistence type="inferred from homology"/>
<dbReference type="InterPro" id="IPR014331">
    <property type="entry name" value="RNA_pol_sigma70_ECF_RHOBA"/>
</dbReference>
<sequence length="167" mass="19229">MMALIAQQQSILRALIRSMIPGSSECEDVLQETNLVLWRKRATFTPGTNFNAWAGTIARFQVMAWRQRSLKNQSLAFDEEVLERLSQAASTQWENFQGRQEALQHCLAQLAADQRELVEHRYFERASLAEFARRKGRTHAAVRKILERVRASLRDCINRQLQGEVSA</sequence>
<dbReference type="SUPFAM" id="SSF88946">
    <property type="entry name" value="Sigma2 domain of RNA polymerase sigma factors"/>
    <property type="match status" value="1"/>
</dbReference>
<dbReference type="InterPro" id="IPR036388">
    <property type="entry name" value="WH-like_DNA-bd_sf"/>
</dbReference>
<protein>
    <submittedName>
        <fullName evidence="7">Sigma-70 family RNA polymerase sigma factor</fullName>
    </submittedName>
</protein>
<feature type="domain" description="RNA polymerase sigma factor 70 region 4 type 2" evidence="6">
    <location>
        <begin position="101"/>
        <end position="153"/>
    </location>
</feature>
<dbReference type="InterPro" id="IPR007627">
    <property type="entry name" value="RNA_pol_sigma70_r2"/>
</dbReference>
<dbReference type="InterPro" id="IPR013249">
    <property type="entry name" value="RNA_pol_sigma70_r4_t2"/>
</dbReference>
<keyword evidence="8" id="KW-1185">Reference proteome</keyword>
<evidence type="ECO:0000259" key="5">
    <source>
        <dbReference type="Pfam" id="PF04542"/>
    </source>
</evidence>
<dbReference type="Gene3D" id="1.10.1740.10">
    <property type="match status" value="1"/>
</dbReference>
<gene>
    <name evidence="7" type="ORF">JIN78_07120</name>
</gene>
<keyword evidence="2" id="KW-0805">Transcription regulation</keyword>
<keyword evidence="4" id="KW-0804">Transcription</keyword>
<dbReference type="InterPro" id="IPR013325">
    <property type="entry name" value="RNA_pol_sigma_r2"/>
</dbReference>
<dbReference type="PANTHER" id="PTHR43133">
    <property type="entry name" value="RNA POLYMERASE ECF-TYPE SIGMA FACTO"/>
    <property type="match status" value="1"/>
</dbReference>
<dbReference type="PANTHER" id="PTHR43133:SF51">
    <property type="entry name" value="RNA POLYMERASE SIGMA FACTOR"/>
    <property type="match status" value="1"/>
</dbReference>
<dbReference type="Gene3D" id="1.10.10.10">
    <property type="entry name" value="Winged helix-like DNA-binding domain superfamily/Winged helix DNA-binding domain"/>
    <property type="match status" value="1"/>
</dbReference>
<evidence type="ECO:0000256" key="3">
    <source>
        <dbReference type="ARBA" id="ARBA00023082"/>
    </source>
</evidence>
<feature type="domain" description="RNA polymerase sigma-70 region 2" evidence="5">
    <location>
        <begin position="5"/>
        <end position="63"/>
    </location>
</feature>
<dbReference type="AlphaFoldDB" id="A0A934VKN1"/>
<evidence type="ECO:0000259" key="6">
    <source>
        <dbReference type="Pfam" id="PF08281"/>
    </source>
</evidence>